<gene>
    <name evidence="2" type="ORF">CHRIB12_LOCUS10693</name>
</gene>
<organism evidence="2 3">
    <name type="scientific">Rhizophagus irregularis</name>
    <dbReference type="NCBI Taxonomy" id="588596"/>
    <lineage>
        <taxon>Eukaryota</taxon>
        <taxon>Fungi</taxon>
        <taxon>Fungi incertae sedis</taxon>
        <taxon>Mucoromycota</taxon>
        <taxon>Glomeromycotina</taxon>
        <taxon>Glomeromycetes</taxon>
        <taxon>Glomerales</taxon>
        <taxon>Glomeraceae</taxon>
        <taxon>Rhizophagus</taxon>
    </lineage>
</organism>
<feature type="region of interest" description="Disordered" evidence="1">
    <location>
        <begin position="19"/>
        <end position="49"/>
    </location>
</feature>
<evidence type="ECO:0000313" key="3">
    <source>
        <dbReference type="Proteomes" id="UP000684084"/>
    </source>
</evidence>
<name>A0A916E9Z0_9GLOM</name>
<dbReference type="OrthoDB" id="10346383at2759"/>
<sequence>MLRNRARRDTTTLPFRIRNNFRRQPQGTIVPPNDDNGSDNFDNSNEQRNNYNVDMQLENEEYDDDEMQEMMIFMQHHQKIVIIIQHLQKTKNMMIMGMQEMMIMQHRQKMMIIIQHLQKTKNMMIIIAIQEEHL</sequence>
<feature type="compositionally biased region" description="Low complexity" evidence="1">
    <location>
        <begin position="33"/>
        <end position="44"/>
    </location>
</feature>
<reference evidence="2" key="1">
    <citation type="submission" date="2020-05" db="EMBL/GenBank/DDBJ databases">
        <authorList>
            <person name="Rincon C."/>
            <person name="Sanders R I."/>
            <person name="Robbins C."/>
            <person name="Chaturvedi A."/>
        </authorList>
    </citation>
    <scope>NUCLEOTIDE SEQUENCE</scope>
    <source>
        <strain evidence="2">CHB12</strain>
    </source>
</reference>
<dbReference type="EMBL" id="CAGKOT010000022">
    <property type="protein sequence ID" value="CAB5366096.1"/>
    <property type="molecule type" value="Genomic_DNA"/>
</dbReference>
<evidence type="ECO:0000313" key="2">
    <source>
        <dbReference type="EMBL" id="CAB5366096.1"/>
    </source>
</evidence>
<protein>
    <submittedName>
        <fullName evidence="2">Uncharacterized protein</fullName>
    </submittedName>
</protein>
<accession>A0A916E9Z0</accession>
<evidence type="ECO:0000256" key="1">
    <source>
        <dbReference type="SAM" id="MobiDB-lite"/>
    </source>
</evidence>
<dbReference type="Proteomes" id="UP000684084">
    <property type="component" value="Unassembled WGS sequence"/>
</dbReference>
<proteinExistence type="predicted"/>
<dbReference type="AlphaFoldDB" id="A0A916E9Z0"/>
<comment type="caution">
    <text evidence="2">The sequence shown here is derived from an EMBL/GenBank/DDBJ whole genome shotgun (WGS) entry which is preliminary data.</text>
</comment>